<dbReference type="AlphaFoldDB" id="A0A6J4HIB4"/>
<feature type="coiled-coil region" evidence="1">
    <location>
        <begin position="90"/>
        <end position="117"/>
    </location>
</feature>
<keyword evidence="1" id="KW-0175">Coiled coil</keyword>
<sequence length="119" mass="13387">MSDGLDWEKALQEWSAEPEGDYSERQWVTLAEAERQAGVSNSALRSWYRSGQVPSRLVDGPHGVQRLVPLDEVLRRAAQSPRIQRRIAGAIGLEAEVALLRRQVEALEARLRRLEQGDA</sequence>
<accession>A0A6J4HIB4</accession>
<proteinExistence type="predicted"/>
<name>A0A6J4HIB4_9ACTN</name>
<organism evidence="2">
    <name type="scientific">uncultured Acidimicrobiales bacterium</name>
    <dbReference type="NCBI Taxonomy" id="310071"/>
    <lineage>
        <taxon>Bacteria</taxon>
        <taxon>Bacillati</taxon>
        <taxon>Actinomycetota</taxon>
        <taxon>Acidimicrobiia</taxon>
        <taxon>Acidimicrobiales</taxon>
        <taxon>environmental samples</taxon>
    </lineage>
</organism>
<evidence type="ECO:0000313" key="2">
    <source>
        <dbReference type="EMBL" id="CAA9225195.1"/>
    </source>
</evidence>
<evidence type="ECO:0008006" key="3">
    <source>
        <dbReference type="Google" id="ProtNLM"/>
    </source>
</evidence>
<dbReference type="EMBL" id="CADCTB010000058">
    <property type="protein sequence ID" value="CAA9225195.1"/>
    <property type="molecule type" value="Genomic_DNA"/>
</dbReference>
<protein>
    <recommendedName>
        <fullName evidence="3">Helix-turn-helix domain-containing protein</fullName>
    </recommendedName>
</protein>
<gene>
    <name evidence="2" type="ORF">AVDCRST_MAG10-881</name>
</gene>
<reference evidence="2" key="1">
    <citation type="submission" date="2020-02" db="EMBL/GenBank/DDBJ databases">
        <authorList>
            <person name="Meier V. D."/>
        </authorList>
    </citation>
    <scope>NUCLEOTIDE SEQUENCE</scope>
    <source>
        <strain evidence="2">AVDCRST_MAG10</strain>
    </source>
</reference>
<evidence type="ECO:0000256" key="1">
    <source>
        <dbReference type="SAM" id="Coils"/>
    </source>
</evidence>